<evidence type="ECO:0000259" key="3">
    <source>
        <dbReference type="Pfam" id="PF02517"/>
    </source>
</evidence>
<feature type="domain" description="CAAX prenyl protease 2/Lysostaphin resistance protein A-like" evidence="3">
    <location>
        <begin position="90"/>
        <end position="189"/>
    </location>
</feature>
<evidence type="ECO:0000313" key="4">
    <source>
        <dbReference type="EMBL" id="AOR73934.1"/>
    </source>
</evidence>
<feature type="transmembrane region" description="Helical" evidence="2">
    <location>
        <begin position="147"/>
        <end position="167"/>
    </location>
</feature>
<accession>A0A1D7ZVN1</accession>
<keyword evidence="2" id="KW-0472">Membrane</keyword>
<dbReference type="EMBL" id="CP017151">
    <property type="protein sequence ID" value="AOR73934.1"/>
    <property type="molecule type" value="Genomic_DNA"/>
</dbReference>
<evidence type="ECO:0000313" key="5">
    <source>
        <dbReference type="Proteomes" id="UP000094714"/>
    </source>
</evidence>
<gene>
    <name evidence="4" type="ORF">LACFE_CDS0463</name>
</gene>
<keyword evidence="4" id="KW-0645">Protease</keyword>
<keyword evidence="2" id="KW-0812">Transmembrane</keyword>
<keyword evidence="2" id="KW-1133">Transmembrane helix</keyword>
<comment type="similarity">
    <text evidence="1">Belongs to the UPF0177 family.</text>
</comment>
<evidence type="ECO:0000256" key="1">
    <source>
        <dbReference type="ARBA" id="ARBA00009067"/>
    </source>
</evidence>
<reference evidence="4 5" key="1">
    <citation type="submission" date="2016-09" db="EMBL/GenBank/DDBJ databases">
        <title>Genome Sequence of the Lactobacillus fermentum strain NCC2970 (CNCM I-5068).</title>
        <authorList>
            <person name="Barretto C."/>
            <person name="Ngom-Bru C."/>
            <person name="Genevaz A."/>
            <person name="Fournier C."/>
            <person name="Moine D."/>
            <person name="Kassam M."/>
            <person name="Iltis A."/>
            <person name="Sagory-Zalkind P."/>
            <person name="Faucherand G."/>
            <person name="Descombes P."/>
            <person name="Duboux S."/>
        </authorList>
    </citation>
    <scope>NUCLEOTIDE SEQUENCE [LARGE SCALE GENOMIC DNA]</scope>
    <source>
        <strain evidence="4 5">NCC2970</strain>
    </source>
</reference>
<dbReference type="Pfam" id="PF02517">
    <property type="entry name" value="Rce1-like"/>
    <property type="match status" value="1"/>
</dbReference>
<dbReference type="GO" id="GO:0006508">
    <property type="term" value="P:proteolysis"/>
    <property type="evidence" value="ECO:0007669"/>
    <property type="project" value="UniProtKB-KW"/>
</dbReference>
<name>A0A1D7ZVN1_LIMFE</name>
<dbReference type="RefSeq" id="WP_069775715.1">
    <property type="nucleotide sequence ID" value="NZ_CP017151.1"/>
</dbReference>
<keyword evidence="4" id="KW-0378">Hydrolase</keyword>
<feature type="transmembrane region" description="Helical" evidence="2">
    <location>
        <begin position="174"/>
        <end position="196"/>
    </location>
</feature>
<protein>
    <submittedName>
        <fullName evidence="4">CAAX amino terminal protease family protein</fullName>
    </submittedName>
</protein>
<sequence length="197" mass="21903">MLLIHQAINAIGELVLALTIPFLWWLIVTRRQVRFDRWLGFSLPPVQRTWLTTVIVVLFTLLLAIPLPLIVDHGILATFVFNHRGFAGIPAALVYAIVGTSLPEEIFFRGFLLKRLQDRFGFLPANLTQAICFGAVHGLLLAGAGNWLVTLIIVLIEMVIGYCLGWLNERRSGGSLYTSWGIHALLNTVSALIALFT</sequence>
<evidence type="ECO:0000256" key="2">
    <source>
        <dbReference type="SAM" id="Phobius"/>
    </source>
</evidence>
<proteinExistence type="inferred from homology"/>
<feature type="transmembrane region" description="Helical" evidence="2">
    <location>
        <begin position="6"/>
        <end position="28"/>
    </location>
</feature>
<feature type="transmembrane region" description="Helical" evidence="2">
    <location>
        <begin position="89"/>
        <end position="108"/>
    </location>
</feature>
<organism evidence="4 5">
    <name type="scientific">Limosilactobacillus fermentum</name>
    <name type="common">Lactobacillus fermentum</name>
    <dbReference type="NCBI Taxonomy" id="1613"/>
    <lineage>
        <taxon>Bacteria</taxon>
        <taxon>Bacillati</taxon>
        <taxon>Bacillota</taxon>
        <taxon>Bacilli</taxon>
        <taxon>Lactobacillales</taxon>
        <taxon>Lactobacillaceae</taxon>
        <taxon>Limosilactobacillus</taxon>
    </lineage>
</organism>
<feature type="transmembrane region" description="Helical" evidence="2">
    <location>
        <begin position="49"/>
        <end position="69"/>
    </location>
</feature>
<dbReference type="PATRIC" id="fig|1613.112.peg.488"/>
<feature type="transmembrane region" description="Helical" evidence="2">
    <location>
        <begin position="120"/>
        <end position="141"/>
    </location>
</feature>
<dbReference type="AlphaFoldDB" id="A0A1D7ZVN1"/>
<dbReference type="InterPro" id="IPR003675">
    <property type="entry name" value="Rce1/LyrA-like_dom"/>
</dbReference>
<dbReference type="Proteomes" id="UP000094714">
    <property type="component" value="Chromosome"/>
</dbReference>
<dbReference type="GO" id="GO:0080120">
    <property type="term" value="P:CAAX-box protein maturation"/>
    <property type="evidence" value="ECO:0007669"/>
    <property type="project" value="UniProtKB-ARBA"/>
</dbReference>
<dbReference type="GO" id="GO:0004175">
    <property type="term" value="F:endopeptidase activity"/>
    <property type="evidence" value="ECO:0007669"/>
    <property type="project" value="UniProtKB-ARBA"/>
</dbReference>